<reference evidence="4 5" key="1">
    <citation type="submission" date="2020-08" db="EMBL/GenBank/DDBJ databases">
        <title>Novel species isolated from subtropical streams in China.</title>
        <authorList>
            <person name="Lu H."/>
        </authorList>
    </citation>
    <scope>NUCLEOTIDE SEQUENCE [LARGE SCALE GENOMIC DNA]</scope>
    <source>
        <strain evidence="4 5">CY18W</strain>
    </source>
</reference>
<evidence type="ECO:0000256" key="1">
    <source>
        <dbReference type="PROSITE-ProRule" id="PRU00169"/>
    </source>
</evidence>
<proteinExistence type="predicted"/>
<evidence type="ECO:0000313" key="5">
    <source>
        <dbReference type="Proteomes" id="UP000650424"/>
    </source>
</evidence>
<accession>A0ABR6ZLC0</accession>
<feature type="modified residue" description="4-aspartylphosphate" evidence="1">
    <location>
        <position position="56"/>
    </location>
</feature>
<dbReference type="InterPro" id="IPR001789">
    <property type="entry name" value="Sig_transdc_resp-reg_receiver"/>
</dbReference>
<dbReference type="EMBL" id="JACOGF010000002">
    <property type="protein sequence ID" value="MBC3916687.1"/>
    <property type="molecule type" value="Genomic_DNA"/>
</dbReference>
<organism evidence="4 5">
    <name type="scientific">Undibacterium hunanense</name>
    <dbReference type="NCBI Taxonomy" id="2762292"/>
    <lineage>
        <taxon>Bacteria</taxon>
        <taxon>Pseudomonadati</taxon>
        <taxon>Pseudomonadota</taxon>
        <taxon>Betaproteobacteria</taxon>
        <taxon>Burkholderiales</taxon>
        <taxon>Oxalobacteraceae</taxon>
        <taxon>Undibacterium</taxon>
    </lineage>
</organism>
<feature type="domain" description="Response regulatory" evidence="2">
    <location>
        <begin position="5"/>
        <end position="125"/>
    </location>
</feature>
<keyword evidence="5" id="KW-1185">Reference proteome</keyword>
<dbReference type="Gene3D" id="2.40.50.1020">
    <property type="entry name" value="LytTr DNA-binding domain"/>
    <property type="match status" value="1"/>
</dbReference>
<dbReference type="Pfam" id="PF00072">
    <property type="entry name" value="Response_reg"/>
    <property type="match status" value="1"/>
</dbReference>
<evidence type="ECO:0000313" key="4">
    <source>
        <dbReference type="EMBL" id="MBC3916687.1"/>
    </source>
</evidence>
<dbReference type="PROSITE" id="PS50930">
    <property type="entry name" value="HTH_LYTTR"/>
    <property type="match status" value="1"/>
</dbReference>
<dbReference type="Gene3D" id="3.40.50.2300">
    <property type="match status" value="1"/>
</dbReference>
<dbReference type="InterPro" id="IPR007492">
    <property type="entry name" value="LytTR_DNA-bd_dom"/>
</dbReference>
<dbReference type="RefSeq" id="WP_186945934.1">
    <property type="nucleotide sequence ID" value="NZ_JACOGF010000002.1"/>
</dbReference>
<dbReference type="PANTHER" id="PTHR37299:SF1">
    <property type="entry name" value="STAGE 0 SPORULATION PROTEIN A HOMOLOG"/>
    <property type="match status" value="1"/>
</dbReference>
<dbReference type="InterPro" id="IPR046947">
    <property type="entry name" value="LytR-like"/>
</dbReference>
<dbReference type="SMART" id="SM00448">
    <property type="entry name" value="REC"/>
    <property type="match status" value="1"/>
</dbReference>
<sequence>MTTIRALIVDDEEPGRINLRFALQDHPDWQIVAECTSVAAARDVMAQQAVDVIFLDIQMPRETGLALARSLSLNLSLTTATTPPLIIFVTAFNAHAIEAFELHALDYLLKPFDDQRLAQALERAAAMLKLRQQASYAQALSNYVKAEDEAKNDTPAYWQQISVRSVGRIECIQLDEVIWIEAAGNYMQLHLKQNQIRNQNQTQRQILHRVSLSQLEKHLDPARFMRVHRSAIVRCDQLTQLDVLGDGVYQLVLSNQDRVAVSERYVADVRQRMQDGLRPA</sequence>
<dbReference type="PANTHER" id="PTHR37299">
    <property type="entry name" value="TRANSCRIPTIONAL REGULATOR-RELATED"/>
    <property type="match status" value="1"/>
</dbReference>
<feature type="domain" description="HTH LytTR-type" evidence="3">
    <location>
        <begin position="161"/>
        <end position="275"/>
    </location>
</feature>
<name>A0ABR6ZLC0_9BURK</name>
<protein>
    <submittedName>
        <fullName evidence="4">Response regulator transcription factor</fullName>
    </submittedName>
</protein>
<keyword evidence="1" id="KW-0597">Phosphoprotein</keyword>
<evidence type="ECO:0000259" key="3">
    <source>
        <dbReference type="PROSITE" id="PS50930"/>
    </source>
</evidence>
<dbReference type="InterPro" id="IPR011006">
    <property type="entry name" value="CheY-like_superfamily"/>
</dbReference>
<dbReference type="Pfam" id="PF04397">
    <property type="entry name" value="LytTR"/>
    <property type="match status" value="1"/>
</dbReference>
<evidence type="ECO:0000259" key="2">
    <source>
        <dbReference type="PROSITE" id="PS50110"/>
    </source>
</evidence>
<dbReference type="SMART" id="SM00850">
    <property type="entry name" value="LytTR"/>
    <property type="match status" value="1"/>
</dbReference>
<dbReference type="SUPFAM" id="SSF52172">
    <property type="entry name" value="CheY-like"/>
    <property type="match status" value="1"/>
</dbReference>
<comment type="caution">
    <text evidence="4">The sequence shown here is derived from an EMBL/GenBank/DDBJ whole genome shotgun (WGS) entry which is preliminary data.</text>
</comment>
<dbReference type="PROSITE" id="PS50110">
    <property type="entry name" value="RESPONSE_REGULATORY"/>
    <property type="match status" value="1"/>
</dbReference>
<dbReference type="Proteomes" id="UP000650424">
    <property type="component" value="Unassembled WGS sequence"/>
</dbReference>
<gene>
    <name evidence="4" type="ORF">H8L32_04240</name>
</gene>